<organism evidence="3 4">
    <name type="scientific">Linnemannia hyalina</name>
    <dbReference type="NCBI Taxonomy" id="64524"/>
    <lineage>
        <taxon>Eukaryota</taxon>
        <taxon>Fungi</taxon>
        <taxon>Fungi incertae sedis</taxon>
        <taxon>Mucoromycota</taxon>
        <taxon>Mortierellomycotina</taxon>
        <taxon>Mortierellomycetes</taxon>
        <taxon>Mortierellales</taxon>
        <taxon>Mortierellaceae</taxon>
        <taxon>Linnemannia</taxon>
    </lineage>
</organism>
<dbReference type="Proteomes" id="UP000707451">
    <property type="component" value="Unassembled WGS sequence"/>
</dbReference>
<feature type="region of interest" description="Disordered" evidence="1">
    <location>
        <begin position="382"/>
        <end position="407"/>
    </location>
</feature>
<keyword evidence="4" id="KW-1185">Reference proteome</keyword>
<feature type="chain" id="PRO_5040400745" evidence="2">
    <location>
        <begin position="21"/>
        <end position="492"/>
    </location>
</feature>
<dbReference type="AlphaFoldDB" id="A0A9P7XS58"/>
<evidence type="ECO:0000256" key="2">
    <source>
        <dbReference type="SAM" id="SignalP"/>
    </source>
</evidence>
<protein>
    <submittedName>
        <fullName evidence="3">Uncharacterized protein</fullName>
    </submittedName>
</protein>
<keyword evidence="2" id="KW-0732">Signal</keyword>
<sequence length="492" mass="51096">MTRGLLTISFSLFLVSAMMGTFPIPGTNSVSIPSGTLLDSPSLPPSSSAISVATDDGVIAGTKITTPSSSADNATPQLTNITNSVNAAPPGAGSPELIKALRNEALTSMVPPTIASSGFSRTSASPLTAKQANGAPQKRAADSPQQKWTPSQGQQGQQWYPSQGQQGQQWYPSQGQQGQQWYPSQGQQGQQWYQQQGQGRDQQLGKPYTIQKRAASTFAAATAPQGGSPTYRMSALVCNLDTTTRGLIHCSDNKDYYTLDQPPNPANSADPRNRSWSAGTGTGTGTTPAEQGSAGAGGGKNWKRSDLDEGNLSKWSQAGAGSGYGSGGRDAWSHYGKGGKKWSKREEFDEGNLSKWSGSGSGHGYDGGDDWSRYGKGGHSGYGMDGKGDKKTWHKRQVPGAAGNYGHPNTGAIPVPINVGLVWDGNSVNLVPPPSSRRGPGYPGGPIPGVGGIPAGAIVVGADSPAIPVPINVDALVYPNGQMQIFPSATPN</sequence>
<feature type="region of interest" description="Disordered" evidence="1">
    <location>
        <begin position="117"/>
        <end position="203"/>
    </location>
</feature>
<evidence type="ECO:0000256" key="1">
    <source>
        <dbReference type="SAM" id="MobiDB-lite"/>
    </source>
</evidence>
<dbReference type="EMBL" id="JAHRHY010000010">
    <property type="protein sequence ID" value="KAG9066122.1"/>
    <property type="molecule type" value="Genomic_DNA"/>
</dbReference>
<name>A0A9P7XS58_9FUNG</name>
<feature type="signal peptide" evidence="2">
    <location>
        <begin position="1"/>
        <end position="20"/>
    </location>
</feature>
<gene>
    <name evidence="3" type="ORF">KI688_001341</name>
</gene>
<proteinExistence type="predicted"/>
<evidence type="ECO:0000313" key="4">
    <source>
        <dbReference type="Proteomes" id="UP000707451"/>
    </source>
</evidence>
<evidence type="ECO:0000313" key="3">
    <source>
        <dbReference type="EMBL" id="KAG9066122.1"/>
    </source>
</evidence>
<accession>A0A9P7XS58</accession>
<feature type="compositionally biased region" description="Low complexity" evidence="1">
    <location>
        <begin position="150"/>
        <end position="199"/>
    </location>
</feature>
<reference evidence="3" key="1">
    <citation type="submission" date="2021-06" db="EMBL/GenBank/DDBJ databases">
        <title>Genome Sequence of Mortierella hyaline Strain SCG-10, a Cold-Adapted, Nitrate-Reducing Fungus Isolated from Soil in Minnesota, USA.</title>
        <authorList>
            <person name="Aldossari N."/>
        </authorList>
    </citation>
    <scope>NUCLEOTIDE SEQUENCE</scope>
    <source>
        <strain evidence="3">SCG-10</strain>
    </source>
</reference>
<feature type="region of interest" description="Disordered" evidence="1">
    <location>
        <begin position="259"/>
        <end position="342"/>
    </location>
</feature>
<dbReference type="OrthoDB" id="2436146at2759"/>
<comment type="caution">
    <text evidence="3">The sequence shown here is derived from an EMBL/GenBank/DDBJ whole genome shotgun (WGS) entry which is preliminary data.</text>
</comment>
<feature type="compositionally biased region" description="Polar residues" evidence="1">
    <location>
        <begin position="117"/>
        <end position="131"/>
    </location>
</feature>